<reference evidence="2" key="1">
    <citation type="journal article" date="2022" name="Mol. Ecol. Resour.">
        <title>The genomes of chicory, endive, great burdock and yacon provide insights into Asteraceae palaeo-polyploidization history and plant inulin production.</title>
        <authorList>
            <person name="Fan W."/>
            <person name="Wang S."/>
            <person name="Wang H."/>
            <person name="Wang A."/>
            <person name="Jiang F."/>
            <person name="Liu H."/>
            <person name="Zhao H."/>
            <person name="Xu D."/>
            <person name="Zhang Y."/>
        </authorList>
    </citation>
    <scope>NUCLEOTIDE SEQUENCE [LARGE SCALE GENOMIC DNA]</scope>
    <source>
        <strain evidence="2">cv. Punajuju</strain>
    </source>
</reference>
<reference evidence="1 2" key="2">
    <citation type="journal article" date="2022" name="Mol. Ecol. Resour.">
        <title>The genomes of chicory, endive, great burdock and yacon provide insights into Asteraceae paleo-polyploidization history and plant inulin production.</title>
        <authorList>
            <person name="Fan W."/>
            <person name="Wang S."/>
            <person name="Wang H."/>
            <person name="Wang A."/>
            <person name="Jiang F."/>
            <person name="Liu H."/>
            <person name="Zhao H."/>
            <person name="Xu D."/>
            <person name="Zhang Y."/>
        </authorList>
    </citation>
    <scope>NUCLEOTIDE SEQUENCE [LARGE SCALE GENOMIC DNA]</scope>
    <source>
        <strain evidence="2">cv. Punajuju</strain>
        <tissue evidence="1">Leaves</tissue>
    </source>
</reference>
<gene>
    <name evidence="1" type="ORF">L2E82_13289</name>
</gene>
<keyword evidence="2" id="KW-1185">Reference proteome</keyword>
<evidence type="ECO:0000313" key="1">
    <source>
        <dbReference type="EMBL" id="KAI3783224.1"/>
    </source>
</evidence>
<name>A0ACB9GI60_CICIN</name>
<proteinExistence type="predicted"/>
<dbReference type="Proteomes" id="UP001055811">
    <property type="component" value="Linkage Group LG02"/>
</dbReference>
<evidence type="ECO:0000313" key="2">
    <source>
        <dbReference type="Proteomes" id="UP001055811"/>
    </source>
</evidence>
<dbReference type="EMBL" id="CM042010">
    <property type="protein sequence ID" value="KAI3783224.1"/>
    <property type="molecule type" value="Genomic_DNA"/>
</dbReference>
<comment type="caution">
    <text evidence="1">The sequence shown here is derived from an EMBL/GenBank/DDBJ whole genome shotgun (WGS) entry which is preliminary data.</text>
</comment>
<accession>A0ACB9GI60</accession>
<organism evidence="1 2">
    <name type="scientific">Cichorium intybus</name>
    <name type="common">Chicory</name>
    <dbReference type="NCBI Taxonomy" id="13427"/>
    <lineage>
        <taxon>Eukaryota</taxon>
        <taxon>Viridiplantae</taxon>
        <taxon>Streptophyta</taxon>
        <taxon>Embryophyta</taxon>
        <taxon>Tracheophyta</taxon>
        <taxon>Spermatophyta</taxon>
        <taxon>Magnoliopsida</taxon>
        <taxon>eudicotyledons</taxon>
        <taxon>Gunneridae</taxon>
        <taxon>Pentapetalae</taxon>
        <taxon>asterids</taxon>
        <taxon>campanulids</taxon>
        <taxon>Asterales</taxon>
        <taxon>Asteraceae</taxon>
        <taxon>Cichorioideae</taxon>
        <taxon>Cichorieae</taxon>
        <taxon>Cichoriinae</taxon>
        <taxon>Cichorium</taxon>
    </lineage>
</organism>
<sequence>MGNHCKQKKKVIIVILDPQYVGVIPLSCSLCIFYFLERKISAKPTDVYPQHVSHSLCRTMKKGKVQRMVPRL</sequence>
<protein>
    <submittedName>
        <fullName evidence="1">Uncharacterized protein</fullName>
    </submittedName>
</protein>